<proteinExistence type="predicted"/>
<name>A0AAV4CET0_9GAST</name>
<accession>A0AAV4CET0</accession>
<keyword evidence="3" id="KW-1185">Reference proteome</keyword>
<evidence type="ECO:0000256" key="1">
    <source>
        <dbReference type="SAM" id="MobiDB-lite"/>
    </source>
</evidence>
<dbReference type="Proteomes" id="UP000735302">
    <property type="component" value="Unassembled WGS sequence"/>
</dbReference>
<feature type="region of interest" description="Disordered" evidence="1">
    <location>
        <begin position="47"/>
        <end position="67"/>
    </location>
</feature>
<evidence type="ECO:0000313" key="2">
    <source>
        <dbReference type="EMBL" id="GFO29649.1"/>
    </source>
</evidence>
<protein>
    <submittedName>
        <fullName evidence="2">Uncharacterized protein</fullName>
    </submittedName>
</protein>
<gene>
    <name evidence="2" type="ORF">PoB_005615400</name>
</gene>
<dbReference type="EMBL" id="BLXT01006181">
    <property type="protein sequence ID" value="GFO29649.1"/>
    <property type="molecule type" value="Genomic_DNA"/>
</dbReference>
<sequence length="119" mass="12847">MKKVIKCTCHASDNFRPEVLPKCLFESAANGKHFVVETELFRLSASQQQGDLRLSGPPSGLGADSRVQTPVRRVPADLGADSKPLCHRHPLNEASSMLVCLAHQHGSHSRNCPCFAGTG</sequence>
<reference evidence="2 3" key="1">
    <citation type="journal article" date="2021" name="Elife">
        <title>Chloroplast acquisition without the gene transfer in kleptoplastic sea slugs, Plakobranchus ocellatus.</title>
        <authorList>
            <person name="Maeda T."/>
            <person name="Takahashi S."/>
            <person name="Yoshida T."/>
            <person name="Shimamura S."/>
            <person name="Takaki Y."/>
            <person name="Nagai Y."/>
            <person name="Toyoda A."/>
            <person name="Suzuki Y."/>
            <person name="Arimoto A."/>
            <person name="Ishii H."/>
            <person name="Satoh N."/>
            <person name="Nishiyama T."/>
            <person name="Hasebe M."/>
            <person name="Maruyama T."/>
            <person name="Minagawa J."/>
            <person name="Obokata J."/>
            <person name="Shigenobu S."/>
        </authorList>
    </citation>
    <scope>NUCLEOTIDE SEQUENCE [LARGE SCALE GENOMIC DNA]</scope>
</reference>
<comment type="caution">
    <text evidence="2">The sequence shown here is derived from an EMBL/GenBank/DDBJ whole genome shotgun (WGS) entry which is preliminary data.</text>
</comment>
<evidence type="ECO:0000313" key="3">
    <source>
        <dbReference type="Proteomes" id="UP000735302"/>
    </source>
</evidence>
<organism evidence="2 3">
    <name type="scientific">Plakobranchus ocellatus</name>
    <dbReference type="NCBI Taxonomy" id="259542"/>
    <lineage>
        <taxon>Eukaryota</taxon>
        <taxon>Metazoa</taxon>
        <taxon>Spiralia</taxon>
        <taxon>Lophotrochozoa</taxon>
        <taxon>Mollusca</taxon>
        <taxon>Gastropoda</taxon>
        <taxon>Heterobranchia</taxon>
        <taxon>Euthyneura</taxon>
        <taxon>Panpulmonata</taxon>
        <taxon>Sacoglossa</taxon>
        <taxon>Placobranchoidea</taxon>
        <taxon>Plakobranchidae</taxon>
        <taxon>Plakobranchus</taxon>
    </lineage>
</organism>
<dbReference type="AlphaFoldDB" id="A0AAV4CET0"/>